<feature type="domain" description="FAD-binding FR-type" evidence="5">
    <location>
        <begin position="103"/>
        <end position="205"/>
    </location>
</feature>
<dbReference type="InterPro" id="IPR017927">
    <property type="entry name" value="FAD-bd_FR_type"/>
</dbReference>
<dbReference type="PRINTS" id="PR00410">
    <property type="entry name" value="PHEHYDRXLASE"/>
</dbReference>
<dbReference type="PANTHER" id="PTHR47354:SF5">
    <property type="entry name" value="PROTEIN RFBI"/>
    <property type="match status" value="1"/>
</dbReference>
<dbReference type="Gene3D" id="3.40.50.80">
    <property type="entry name" value="Nucleotide-binding domain of ferredoxin-NADP reductase (FNR) module"/>
    <property type="match status" value="1"/>
</dbReference>
<comment type="caution">
    <text evidence="6">The sequence shown here is derived from an EMBL/GenBank/DDBJ whole genome shotgun (WGS) entry which is preliminary data.</text>
</comment>
<dbReference type="Pfam" id="PF00175">
    <property type="entry name" value="NAD_binding_1"/>
    <property type="match status" value="1"/>
</dbReference>
<dbReference type="SUPFAM" id="SSF52343">
    <property type="entry name" value="Ferredoxin reductase-like, C-terminal NADP-linked domain"/>
    <property type="match status" value="1"/>
</dbReference>
<dbReference type="InterPro" id="IPR050415">
    <property type="entry name" value="MRET"/>
</dbReference>
<dbReference type="RefSeq" id="WP_201082493.1">
    <property type="nucleotide sequence ID" value="NZ_CAJNAS010000027.1"/>
</dbReference>
<organism evidence="6 7">
    <name type="scientific">Paraburkholderia domus</name>
    <dbReference type="NCBI Taxonomy" id="2793075"/>
    <lineage>
        <taxon>Bacteria</taxon>
        <taxon>Pseudomonadati</taxon>
        <taxon>Pseudomonadota</taxon>
        <taxon>Betaproteobacteria</taxon>
        <taxon>Burkholderiales</taxon>
        <taxon>Burkholderiaceae</taxon>
        <taxon>Paraburkholderia</taxon>
    </lineage>
</organism>
<dbReference type="InterPro" id="IPR017938">
    <property type="entry name" value="Riboflavin_synthase-like_b-brl"/>
</dbReference>
<evidence type="ECO:0000256" key="2">
    <source>
        <dbReference type="ARBA" id="ARBA00022714"/>
    </source>
</evidence>
<sequence>MSFDIALNFEDGVTRFINCGRAESVVDAAYRQGINIPMDCREGACATCKCRVESGDYSLGDYIEDALSSSEADQGYALACQMRPTSDCVVLVPTSSTACSTRQESYVAQIKEVRRLSESTFSLALQGDGLKDLVFLPGQYANLQVPGEEHRQRAYSFSSMTARGNSVTFLIRNVPGGLMSSFLKERATPGGEMIMNGPFGSFYLRPLVRPLLMLAGGTGLAPFLAMLDKIVAAGGSPFPIHLIYGVNTDRDVVEIDKLETFTRLIPSFTFEVCVVDANSERPKKGYVTHHIEPAHLNDGDVDIYLCGPPPMVEAVAQHLRDVNVKSASFHFEKFAASIS</sequence>
<evidence type="ECO:0000313" key="7">
    <source>
        <dbReference type="Proteomes" id="UP000675121"/>
    </source>
</evidence>
<dbReference type="Pfam" id="PF00970">
    <property type="entry name" value="FAD_binding_6"/>
    <property type="match status" value="1"/>
</dbReference>
<dbReference type="InterPro" id="IPR039261">
    <property type="entry name" value="FNR_nucleotide-bd"/>
</dbReference>
<dbReference type="AlphaFoldDB" id="A0A9N8N5Z9"/>
<protein>
    <submittedName>
        <fullName evidence="6">Benzoate 1,2-dioxygenase electron transfer component</fullName>
    </submittedName>
</protein>
<dbReference type="PROSITE" id="PS51384">
    <property type="entry name" value="FAD_FR"/>
    <property type="match status" value="1"/>
</dbReference>
<dbReference type="EMBL" id="CAJNAS010000027">
    <property type="protein sequence ID" value="CAE6956931.1"/>
    <property type="molecule type" value="Genomic_DNA"/>
</dbReference>
<dbReference type="Gene3D" id="3.10.20.30">
    <property type="match status" value="1"/>
</dbReference>
<dbReference type="SUPFAM" id="SSF54292">
    <property type="entry name" value="2Fe-2S ferredoxin-like"/>
    <property type="match status" value="1"/>
</dbReference>
<dbReference type="InterPro" id="IPR006058">
    <property type="entry name" value="2Fe2S_fd_BS"/>
</dbReference>
<dbReference type="InterPro" id="IPR036010">
    <property type="entry name" value="2Fe-2S_ferredoxin-like_sf"/>
</dbReference>
<keyword evidence="2" id="KW-0411">Iron-sulfur</keyword>
<dbReference type="InterPro" id="IPR012675">
    <property type="entry name" value="Beta-grasp_dom_sf"/>
</dbReference>
<keyword evidence="2" id="KW-0001">2Fe-2S</keyword>
<comment type="cofactor">
    <cofactor evidence="1">
        <name>FAD</name>
        <dbReference type="ChEBI" id="CHEBI:57692"/>
    </cofactor>
</comment>
<keyword evidence="2" id="KW-0479">Metal-binding</keyword>
<evidence type="ECO:0000313" key="6">
    <source>
        <dbReference type="EMBL" id="CAE6956931.1"/>
    </source>
</evidence>
<dbReference type="CDD" id="cd00207">
    <property type="entry name" value="fer2"/>
    <property type="match status" value="1"/>
</dbReference>
<dbReference type="GO" id="GO:0016491">
    <property type="term" value="F:oxidoreductase activity"/>
    <property type="evidence" value="ECO:0007669"/>
    <property type="project" value="InterPro"/>
</dbReference>
<feature type="domain" description="2Fe-2S ferredoxin-type" evidence="4">
    <location>
        <begin position="3"/>
        <end position="96"/>
    </location>
</feature>
<dbReference type="SUPFAM" id="SSF63380">
    <property type="entry name" value="Riboflavin synthase domain-like"/>
    <property type="match status" value="1"/>
</dbReference>
<dbReference type="PANTHER" id="PTHR47354">
    <property type="entry name" value="NADH OXIDOREDUCTASE HCR"/>
    <property type="match status" value="1"/>
</dbReference>
<keyword evidence="2" id="KW-0408">Iron</keyword>
<evidence type="ECO:0000256" key="3">
    <source>
        <dbReference type="ARBA" id="ARBA00034078"/>
    </source>
</evidence>
<dbReference type="CDD" id="cd06209">
    <property type="entry name" value="BenDO_FAD_NAD"/>
    <property type="match status" value="1"/>
</dbReference>
<dbReference type="InterPro" id="IPR001433">
    <property type="entry name" value="OxRdtase_FAD/NAD-bd"/>
</dbReference>
<keyword evidence="7" id="KW-1185">Reference proteome</keyword>
<evidence type="ECO:0000259" key="4">
    <source>
        <dbReference type="PROSITE" id="PS51085"/>
    </source>
</evidence>
<dbReference type="InterPro" id="IPR008333">
    <property type="entry name" value="Cbr1-like_FAD-bd_dom"/>
</dbReference>
<dbReference type="InterPro" id="IPR001041">
    <property type="entry name" value="2Fe-2S_ferredoxin-type"/>
</dbReference>
<dbReference type="Pfam" id="PF00111">
    <property type="entry name" value="Fer2"/>
    <property type="match status" value="1"/>
</dbReference>
<dbReference type="PROSITE" id="PS00197">
    <property type="entry name" value="2FE2S_FER_1"/>
    <property type="match status" value="1"/>
</dbReference>
<dbReference type="PRINTS" id="PR00371">
    <property type="entry name" value="FPNCR"/>
</dbReference>
<dbReference type="InterPro" id="IPR001709">
    <property type="entry name" value="Flavoprot_Pyr_Nucl_cyt_Rdtase"/>
</dbReference>
<dbReference type="GO" id="GO:0051537">
    <property type="term" value="F:2 iron, 2 sulfur cluster binding"/>
    <property type="evidence" value="ECO:0007669"/>
    <property type="project" value="UniProtKB-KW"/>
</dbReference>
<name>A0A9N8N5Z9_9BURK</name>
<dbReference type="Proteomes" id="UP000675121">
    <property type="component" value="Unassembled WGS sequence"/>
</dbReference>
<evidence type="ECO:0000259" key="5">
    <source>
        <dbReference type="PROSITE" id="PS51384"/>
    </source>
</evidence>
<dbReference type="Gene3D" id="2.40.30.10">
    <property type="entry name" value="Translation factors"/>
    <property type="match status" value="1"/>
</dbReference>
<gene>
    <name evidence="6" type="primary">benC_2</name>
    <name evidence="6" type="ORF">R70211_06643</name>
</gene>
<dbReference type="NCBIfam" id="NF040810">
    <property type="entry name" value="BenC"/>
    <property type="match status" value="1"/>
</dbReference>
<dbReference type="PROSITE" id="PS51085">
    <property type="entry name" value="2FE2S_FER_2"/>
    <property type="match status" value="1"/>
</dbReference>
<reference evidence="6" key="1">
    <citation type="submission" date="2021-02" db="EMBL/GenBank/DDBJ databases">
        <authorList>
            <person name="Vanwijnsberghe S."/>
        </authorList>
    </citation>
    <scope>NUCLEOTIDE SEQUENCE</scope>
    <source>
        <strain evidence="6">R-70211</strain>
    </source>
</reference>
<evidence type="ECO:0000256" key="1">
    <source>
        <dbReference type="ARBA" id="ARBA00001974"/>
    </source>
</evidence>
<dbReference type="InterPro" id="IPR047683">
    <property type="entry name" value="BenC-like_FAD_NAD-bd"/>
</dbReference>
<accession>A0A9N8N5Z9</accession>
<proteinExistence type="predicted"/>
<comment type="cofactor">
    <cofactor evidence="3">
        <name>[2Fe-2S] cluster</name>
        <dbReference type="ChEBI" id="CHEBI:190135"/>
    </cofactor>
</comment>